<proteinExistence type="predicted"/>
<sequence length="167" mass="17982">MLETPEFAEQYTRAERLRLALIILPPALALLLAAQLWFYPWLAAFSATARCRDIGGVNGIVVLNYGLFVGLPLLFAVLAGLVLGVPGYRSLRSGQFPAPGIKVFSPRRIVRGWRATLYGAAHLLPAGCLLGVMIWGCFAAGEMVAKAQASPVECAVRLPETPHLEAP</sequence>
<keyword evidence="1" id="KW-1133">Transmembrane helix</keyword>
<reference evidence="2 3" key="1">
    <citation type="submission" date="2019-10" db="EMBL/GenBank/DDBJ databases">
        <title>Taxonomy of Antarctic Massilia spp.: description of Massilia rubra sp. nov., Massilia aquatica sp. nov., Massilia mucilaginosa sp. nov., Massilia frigida sp. nov. isolated from streams, lakes and regoliths.</title>
        <authorList>
            <person name="Holochova P."/>
            <person name="Sedlacek I."/>
            <person name="Kralova S."/>
            <person name="Maslanova I."/>
            <person name="Busse H.-J."/>
            <person name="Stankova E."/>
            <person name="Vrbovska V."/>
            <person name="Kovarovic V."/>
            <person name="Bartak M."/>
            <person name="Svec P."/>
            <person name="Pantucek R."/>
        </authorList>
    </citation>
    <scope>NUCLEOTIDE SEQUENCE [LARGE SCALE GENOMIC DNA]</scope>
    <source>
        <strain evidence="2 3">CCM 8695</strain>
    </source>
</reference>
<feature type="transmembrane region" description="Helical" evidence="1">
    <location>
        <begin position="62"/>
        <end position="85"/>
    </location>
</feature>
<comment type="caution">
    <text evidence="2">The sequence shown here is derived from an EMBL/GenBank/DDBJ whole genome shotgun (WGS) entry which is preliminary data.</text>
</comment>
<dbReference type="EMBL" id="WHJG01000005">
    <property type="protein sequence ID" value="NHZ79113.1"/>
    <property type="molecule type" value="Genomic_DNA"/>
</dbReference>
<dbReference type="RefSeq" id="WP_167086076.1">
    <property type="nucleotide sequence ID" value="NZ_WHJG01000005.1"/>
</dbReference>
<feature type="transmembrane region" description="Helical" evidence="1">
    <location>
        <begin position="117"/>
        <end position="141"/>
    </location>
</feature>
<evidence type="ECO:0000313" key="3">
    <source>
        <dbReference type="Proteomes" id="UP000621455"/>
    </source>
</evidence>
<name>A0ABX0N1D7_9BURK</name>
<feature type="transmembrane region" description="Helical" evidence="1">
    <location>
        <begin position="21"/>
        <end position="42"/>
    </location>
</feature>
<keyword evidence="3" id="KW-1185">Reference proteome</keyword>
<organism evidence="2 3">
    <name type="scientific">Massilia frigida</name>
    <dbReference type="NCBI Taxonomy" id="2609281"/>
    <lineage>
        <taxon>Bacteria</taxon>
        <taxon>Pseudomonadati</taxon>
        <taxon>Pseudomonadota</taxon>
        <taxon>Betaproteobacteria</taxon>
        <taxon>Burkholderiales</taxon>
        <taxon>Oxalobacteraceae</taxon>
        <taxon>Telluria group</taxon>
        <taxon>Massilia</taxon>
    </lineage>
</organism>
<evidence type="ECO:0000313" key="2">
    <source>
        <dbReference type="EMBL" id="NHZ79113.1"/>
    </source>
</evidence>
<dbReference type="Proteomes" id="UP000621455">
    <property type="component" value="Unassembled WGS sequence"/>
</dbReference>
<evidence type="ECO:0000256" key="1">
    <source>
        <dbReference type="SAM" id="Phobius"/>
    </source>
</evidence>
<keyword evidence="1" id="KW-0472">Membrane</keyword>
<gene>
    <name evidence="2" type="ORF">F2P44_07455</name>
</gene>
<protein>
    <submittedName>
        <fullName evidence="2">Uncharacterized protein</fullName>
    </submittedName>
</protein>
<keyword evidence="1" id="KW-0812">Transmembrane</keyword>
<accession>A0ABX0N1D7</accession>